<dbReference type="SMART" id="SM00448">
    <property type="entry name" value="REC"/>
    <property type="match status" value="1"/>
</dbReference>
<dbReference type="InterPro" id="IPR001789">
    <property type="entry name" value="Sig_transdc_resp-reg_receiver"/>
</dbReference>
<dbReference type="Gene3D" id="3.40.50.2300">
    <property type="match status" value="1"/>
</dbReference>
<evidence type="ECO:0000313" key="7">
    <source>
        <dbReference type="Proteomes" id="UP001628193"/>
    </source>
</evidence>
<evidence type="ECO:0000256" key="2">
    <source>
        <dbReference type="ARBA" id="ARBA00034247"/>
    </source>
</evidence>
<evidence type="ECO:0000313" key="6">
    <source>
        <dbReference type="EMBL" id="GAB0056591.1"/>
    </source>
</evidence>
<protein>
    <recommendedName>
        <fullName evidence="1">diguanylate cyclase</fullName>
        <ecNumber evidence="1">2.7.7.65</ecNumber>
    </recommendedName>
</protein>
<sequence length="317" mass="35364">MGCGTVEQNENRPKVLIIDDETVSIDVLSGLLRPFYRVVSAKSGESALARLDTQTLPDLILLDVIMPGLDGYQVCERLKLNPRTRDIPVIFITSNASEEDETRGFEVGAVDYITKPYRPGIALARVRTHVELKRRGDLLERLAVLDGLTSIPNRRRFDQFLEYEWNRSQRHAHPFSLLLLDIDYFKMYNDLYGHAQGDACLRRVAEAIATSMPRAMDLAARYGGEEFACVLPETHENGAQAVAQRILGSVRALKIPHAHSKAGEHVTVSIGVACMIPNTEKHPLDLITRADQALYKAKRAGRNQMSTLGQVSETEEA</sequence>
<dbReference type="SMART" id="SM00267">
    <property type="entry name" value="GGDEF"/>
    <property type="match status" value="1"/>
</dbReference>
<dbReference type="PROSITE" id="PS50110">
    <property type="entry name" value="RESPONSE_REGULATORY"/>
    <property type="match status" value="1"/>
</dbReference>
<dbReference type="InterPro" id="IPR043128">
    <property type="entry name" value="Rev_trsase/Diguanyl_cyclase"/>
</dbReference>
<name>A0ABQ0C6S3_9PROT</name>
<evidence type="ECO:0000259" key="4">
    <source>
        <dbReference type="PROSITE" id="PS50110"/>
    </source>
</evidence>
<dbReference type="CDD" id="cd01949">
    <property type="entry name" value="GGDEF"/>
    <property type="match status" value="1"/>
</dbReference>
<keyword evidence="7" id="KW-1185">Reference proteome</keyword>
<organism evidence="6 7">
    <name type="scientific">Candidatus Magnetaquiglobus chichijimensis</name>
    <dbReference type="NCBI Taxonomy" id="3141448"/>
    <lineage>
        <taxon>Bacteria</taxon>
        <taxon>Pseudomonadati</taxon>
        <taxon>Pseudomonadota</taxon>
        <taxon>Magnetococcia</taxon>
        <taxon>Magnetococcales</taxon>
        <taxon>Candidatus Magnetaquicoccaceae</taxon>
        <taxon>Candidatus Magnetaquiglobus</taxon>
    </lineage>
</organism>
<keyword evidence="6" id="KW-0808">Transferase</keyword>
<evidence type="ECO:0000256" key="1">
    <source>
        <dbReference type="ARBA" id="ARBA00012528"/>
    </source>
</evidence>
<comment type="caution">
    <text evidence="6">The sequence shown here is derived from an EMBL/GenBank/DDBJ whole genome shotgun (WGS) entry which is preliminary data.</text>
</comment>
<dbReference type="PANTHER" id="PTHR45138">
    <property type="entry name" value="REGULATORY COMPONENTS OF SENSORY TRANSDUCTION SYSTEM"/>
    <property type="match status" value="1"/>
</dbReference>
<proteinExistence type="predicted"/>
<reference evidence="6 7" key="2">
    <citation type="submission" date="2024-09" db="EMBL/GenBank/DDBJ databases">
        <title>Draft genome sequence of Candidatus Magnetaquicoccaceae bacterium FCR-1.</title>
        <authorList>
            <person name="Shimoshige H."/>
            <person name="Shimamura S."/>
            <person name="Taoka A."/>
            <person name="Kobayashi H."/>
            <person name="Maekawa T."/>
        </authorList>
    </citation>
    <scope>NUCLEOTIDE SEQUENCE [LARGE SCALE GENOMIC DNA]</scope>
    <source>
        <strain evidence="6 7">FCR-1</strain>
    </source>
</reference>
<dbReference type="InterPro" id="IPR050469">
    <property type="entry name" value="Diguanylate_Cyclase"/>
</dbReference>
<reference evidence="6 7" key="1">
    <citation type="submission" date="2024-05" db="EMBL/GenBank/DDBJ databases">
        <authorList>
            <consortium name="Candidatus Magnetaquicoccaceae bacterium FCR-1 genome sequencing consortium"/>
            <person name="Shimoshige H."/>
            <person name="Shimamura S."/>
            <person name="Taoka A."/>
            <person name="Kobayashi H."/>
            <person name="Maekawa T."/>
        </authorList>
    </citation>
    <scope>NUCLEOTIDE SEQUENCE [LARGE SCALE GENOMIC DNA]</scope>
    <source>
        <strain evidence="6 7">FCR-1</strain>
    </source>
</reference>
<feature type="modified residue" description="4-aspartylphosphate" evidence="3">
    <location>
        <position position="63"/>
    </location>
</feature>
<dbReference type="NCBIfam" id="TIGR00254">
    <property type="entry name" value="GGDEF"/>
    <property type="match status" value="1"/>
</dbReference>
<accession>A0ABQ0C6S3</accession>
<dbReference type="InterPro" id="IPR029787">
    <property type="entry name" value="Nucleotide_cyclase"/>
</dbReference>
<dbReference type="Proteomes" id="UP001628193">
    <property type="component" value="Unassembled WGS sequence"/>
</dbReference>
<keyword evidence="6" id="KW-0418">Kinase</keyword>
<comment type="catalytic activity">
    <reaction evidence="2">
        <text>2 GTP = 3',3'-c-di-GMP + 2 diphosphate</text>
        <dbReference type="Rhea" id="RHEA:24898"/>
        <dbReference type="ChEBI" id="CHEBI:33019"/>
        <dbReference type="ChEBI" id="CHEBI:37565"/>
        <dbReference type="ChEBI" id="CHEBI:58805"/>
        <dbReference type="EC" id="2.7.7.65"/>
    </reaction>
</comment>
<feature type="domain" description="GGDEF" evidence="5">
    <location>
        <begin position="173"/>
        <end position="310"/>
    </location>
</feature>
<dbReference type="Gene3D" id="3.30.70.270">
    <property type="match status" value="1"/>
</dbReference>
<keyword evidence="3" id="KW-0597">Phosphoprotein</keyword>
<evidence type="ECO:0000256" key="3">
    <source>
        <dbReference type="PROSITE-ProRule" id="PRU00169"/>
    </source>
</evidence>
<dbReference type="Pfam" id="PF00072">
    <property type="entry name" value="Response_reg"/>
    <property type="match status" value="1"/>
</dbReference>
<dbReference type="PROSITE" id="PS50887">
    <property type="entry name" value="GGDEF"/>
    <property type="match status" value="1"/>
</dbReference>
<feature type="domain" description="Response regulatory" evidence="4">
    <location>
        <begin position="14"/>
        <end position="130"/>
    </location>
</feature>
<dbReference type="InterPro" id="IPR000160">
    <property type="entry name" value="GGDEF_dom"/>
</dbReference>
<dbReference type="SUPFAM" id="SSF52172">
    <property type="entry name" value="CheY-like"/>
    <property type="match status" value="1"/>
</dbReference>
<dbReference type="SUPFAM" id="SSF55073">
    <property type="entry name" value="Nucleotide cyclase"/>
    <property type="match status" value="1"/>
</dbReference>
<gene>
    <name evidence="6" type="primary">rcsC_20</name>
    <name evidence="6" type="ORF">SIID45300_00899</name>
</gene>
<dbReference type="GO" id="GO:0004673">
    <property type="term" value="F:protein histidine kinase activity"/>
    <property type="evidence" value="ECO:0007669"/>
    <property type="project" value="UniProtKB-EC"/>
</dbReference>
<dbReference type="Pfam" id="PF00990">
    <property type="entry name" value="GGDEF"/>
    <property type="match status" value="1"/>
</dbReference>
<evidence type="ECO:0000259" key="5">
    <source>
        <dbReference type="PROSITE" id="PS50887"/>
    </source>
</evidence>
<dbReference type="PANTHER" id="PTHR45138:SF9">
    <property type="entry name" value="DIGUANYLATE CYCLASE DGCM-RELATED"/>
    <property type="match status" value="1"/>
</dbReference>
<dbReference type="EMBL" id="BAAFGK010000004">
    <property type="protein sequence ID" value="GAB0056591.1"/>
    <property type="molecule type" value="Genomic_DNA"/>
</dbReference>
<dbReference type="EC" id="2.7.7.65" evidence="1"/>
<dbReference type="InterPro" id="IPR011006">
    <property type="entry name" value="CheY-like_superfamily"/>
</dbReference>